<dbReference type="Proteomes" id="UP000800093">
    <property type="component" value="Unassembled WGS sequence"/>
</dbReference>
<dbReference type="EMBL" id="ML986582">
    <property type="protein sequence ID" value="KAF2269490.1"/>
    <property type="molecule type" value="Genomic_DNA"/>
</dbReference>
<organism evidence="1 2">
    <name type="scientific">Lojkania enalia</name>
    <dbReference type="NCBI Taxonomy" id="147567"/>
    <lineage>
        <taxon>Eukaryota</taxon>
        <taxon>Fungi</taxon>
        <taxon>Dikarya</taxon>
        <taxon>Ascomycota</taxon>
        <taxon>Pezizomycotina</taxon>
        <taxon>Dothideomycetes</taxon>
        <taxon>Pleosporomycetidae</taxon>
        <taxon>Pleosporales</taxon>
        <taxon>Pleosporales incertae sedis</taxon>
        <taxon>Lojkania</taxon>
    </lineage>
</organism>
<name>A0A9P4NAF7_9PLEO</name>
<keyword evidence="2" id="KW-1185">Reference proteome</keyword>
<evidence type="ECO:0000313" key="2">
    <source>
        <dbReference type="Proteomes" id="UP000800093"/>
    </source>
</evidence>
<dbReference type="AlphaFoldDB" id="A0A9P4NAF7"/>
<reference evidence="2" key="1">
    <citation type="journal article" date="2020" name="Stud. Mycol.">
        <title>101 Dothideomycetes genomes: A test case for predicting lifestyles and emergence of pathogens.</title>
        <authorList>
            <person name="Haridas S."/>
            <person name="Albert R."/>
            <person name="Binder M."/>
            <person name="Bloem J."/>
            <person name="LaButti K."/>
            <person name="Salamov A."/>
            <person name="Andreopoulos B."/>
            <person name="Baker S."/>
            <person name="Barry K."/>
            <person name="Bills G."/>
            <person name="Bluhm B."/>
            <person name="Cannon C."/>
            <person name="Castanera R."/>
            <person name="Culley D."/>
            <person name="Daum C."/>
            <person name="Ezra D."/>
            <person name="Gonzalez J."/>
            <person name="Henrissat B."/>
            <person name="Kuo A."/>
            <person name="Liang C."/>
            <person name="Lipzen A."/>
            <person name="Lutzoni F."/>
            <person name="Magnuson J."/>
            <person name="Mondo S."/>
            <person name="Nolan M."/>
            <person name="Ohm R."/>
            <person name="Pangilinan J."/>
            <person name="Park H.-J."/>
            <person name="Ramirez L."/>
            <person name="Alfaro M."/>
            <person name="Sun H."/>
            <person name="Tritt A."/>
            <person name="Yoshinaga Y."/>
            <person name="Zwiers L.-H."/>
            <person name="Turgeon B."/>
            <person name="Goodwin S."/>
            <person name="Spatafora J."/>
            <person name="Crous P."/>
            <person name="Grigoriev I."/>
        </authorList>
    </citation>
    <scope>NUCLEOTIDE SEQUENCE [LARGE SCALE GENOMIC DNA]</scope>
    <source>
        <strain evidence="2">CBS 304.66</strain>
    </source>
</reference>
<accession>A0A9P4NAF7</accession>
<protein>
    <submittedName>
        <fullName evidence="1">Uncharacterized protein</fullName>
    </submittedName>
</protein>
<proteinExistence type="predicted"/>
<comment type="caution">
    <text evidence="1">The sequence shown here is derived from an EMBL/GenBank/DDBJ whole genome shotgun (WGS) entry which is preliminary data.</text>
</comment>
<evidence type="ECO:0000313" key="1">
    <source>
        <dbReference type="EMBL" id="KAF2269490.1"/>
    </source>
</evidence>
<sequence>MPRPNRYHPYNRSAMPATLPFPRLPTLPKPYARPMPTIAELPTSSPYQQIYPGYIKAFTTDGKDLVARSIMLGPDGTFHLQMEIVRCPSPIRFSEPPVDPYLGNNLTVASTWDERGVNEGNQVENRQQQKDIGMVKDCMPCEKQNLNSECAILDSDDESIIGEGDGLSEMFQESKAVLDMIRGMRSELDGGTRQS</sequence>
<dbReference type="OrthoDB" id="3800409at2759"/>
<gene>
    <name evidence="1" type="ORF">CC78DRAFT_575055</name>
</gene>